<gene>
    <name evidence="1" type="ORF">PG996_015591</name>
</gene>
<reference evidence="1 2" key="1">
    <citation type="submission" date="2023-01" db="EMBL/GenBank/DDBJ databases">
        <title>Analysis of 21 Apiospora genomes using comparative genomics revels a genus with tremendous synthesis potential of carbohydrate active enzymes and secondary metabolites.</title>
        <authorList>
            <person name="Sorensen T."/>
        </authorList>
    </citation>
    <scope>NUCLEOTIDE SEQUENCE [LARGE SCALE GENOMIC DNA]</scope>
    <source>
        <strain evidence="1 2">CBS 83171</strain>
    </source>
</reference>
<comment type="caution">
    <text evidence="1">The sequence shown here is derived from an EMBL/GenBank/DDBJ whole genome shotgun (WGS) entry which is preliminary data.</text>
</comment>
<dbReference type="EMBL" id="JAQQWM010000009">
    <property type="protein sequence ID" value="KAK8047527.1"/>
    <property type="molecule type" value="Genomic_DNA"/>
</dbReference>
<name>A0ABR1TMA5_9PEZI</name>
<accession>A0ABR1TMA5</accession>
<sequence length="98" mass="10690">MSLLLETLVWRPDLAGLVKYLAIGPSFGDQRDELVEVRERGNDAYTAGLKVASSSRAGADFPHPDQDRWPPYATLSQLVVAQTHSLETLVLSGEIQGP</sequence>
<keyword evidence="2" id="KW-1185">Reference proteome</keyword>
<protein>
    <submittedName>
        <fullName evidence="1">Uncharacterized protein</fullName>
    </submittedName>
</protein>
<evidence type="ECO:0000313" key="1">
    <source>
        <dbReference type="EMBL" id="KAK8047527.1"/>
    </source>
</evidence>
<proteinExistence type="predicted"/>
<evidence type="ECO:0000313" key="2">
    <source>
        <dbReference type="Proteomes" id="UP001446871"/>
    </source>
</evidence>
<dbReference type="Proteomes" id="UP001446871">
    <property type="component" value="Unassembled WGS sequence"/>
</dbReference>
<organism evidence="1 2">
    <name type="scientific">Apiospora saccharicola</name>
    <dbReference type="NCBI Taxonomy" id="335842"/>
    <lineage>
        <taxon>Eukaryota</taxon>
        <taxon>Fungi</taxon>
        <taxon>Dikarya</taxon>
        <taxon>Ascomycota</taxon>
        <taxon>Pezizomycotina</taxon>
        <taxon>Sordariomycetes</taxon>
        <taxon>Xylariomycetidae</taxon>
        <taxon>Amphisphaeriales</taxon>
        <taxon>Apiosporaceae</taxon>
        <taxon>Apiospora</taxon>
    </lineage>
</organism>